<dbReference type="Pfam" id="PF00106">
    <property type="entry name" value="adh_short"/>
    <property type="match status" value="1"/>
</dbReference>
<reference evidence="3 4" key="1">
    <citation type="submission" date="2014-06" db="EMBL/GenBank/DDBJ databases">
        <title>Evolutionary Origins and Diversification of the Mycorrhizal Mutualists.</title>
        <authorList>
            <consortium name="DOE Joint Genome Institute"/>
            <consortium name="Mycorrhizal Genomics Consortium"/>
            <person name="Kohler A."/>
            <person name="Kuo A."/>
            <person name="Nagy L.G."/>
            <person name="Floudas D."/>
            <person name="Copeland A."/>
            <person name="Barry K.W."/>
            <person name="Cichocki N."/>
            <person name="Veneault-Fourrey C."/>
            <person name="LaButti K."/>
            <person name="Lindquist E.A."/>
            <person name="Lipzen A."/>
            <person name="Lundell T."/>
            <person name="Morin E."/>
            <person name="Murat C."/>
            <person name="Riley R."/>
            <person name="Ohm R."/>
            <person name="Sun H."/>
            <person name="Tunlid A."/>
            <person name="Henrissat B."/>
            <person name="Grigoriev I.V."/>
            <person name="Hibbett D.S."/>
            <person name="Martin F."/>
        </authorList>
    </citation>
    <scope>NUCLEOTIDE SEQUENCE [LARGE SCALE GENOMIC DNA]</scope>
    <source>
        <strain evidence="3 4">FD-325 SS-3</strain>
    </source>
</reference>
<dbReference type="HOGENOM" id="CLU_010194_44_6_1"/>
<dbReference type="SUPFAM" id="SSF51735">
    <property type="entry name" value="NAD(P)-binding Rossmann-fold domains"/>
    <property type="match status" value="1"/>
</dbReference>
<evidence type="ECO:0000313" key="3">
    <source>
        <dbReference type="EMBL" id="KII84549.1"/>
    </source>
</evidence>
<sequence>MGAAYSLLFPGKPSYAGPGDLTGKVVLVTGGNAGIGYEMSKSLLANNATVYLAARTPSKAEKAIEQLKKETGKDAIHFIQLDLASLASVEAAAAAFKARESSLHILFNNAGLMDSKPGETTVDGYEVQMGTNVLGHHVFTMALLPVLLKTAKESESGTVRVVSTGSFAHNFASKDELRYDTLDTGKGLTNFRNVQLYSRSKLGNCIWTHAITKWYKSEGILAFTVHPGFINSEAFLNSDTGQYIFGTLFGHPTTSGAVNSLFVGTSPEITPDDAGSYYMPWMRKAEEAKAATDEKQWDQFWTWLEERRLKGVAGKTTETSAEAQDAPETAV</sequence>
<dbReference type="PRINTS" id="PR00081">
    <property type="entry name" value="GDHRDH"/>
</dbReference>
<dbReference type="PANTHER" id="PTHR43157">
    <property type="entry name" value="PHOSPHATIDYLINOSITOL-GLYCAN BIOSYNTHESIS CLASS F PROTEIN-RELATED"/>
    <property type="match status" value="1"/>
</dbReference>
<accession>A0A0C9T5C0</accession>
<protein>
    <recommendedName>
        <fullName evidence="5">NAD(P)-binding protein</fullName>
    </recommendedName>
</protein>
<keyword evidence="1" id="KW-0560">Oxidoreductase</keyword>
<evidence type="ECO:0000313" key="4">
    <source>
        <dbReference type="Proteomes" id="UP000053263"/>
    </source>
</evidence>
<dbReference type="GO" id="GO:0016491">
    <property type="term" value="F:oxidoreductase activity"/>
    <property type="evidence" value="ECO:0007669"/>
    <property type="project" value="UniProtKB-KW"/>
</dbReference>
<dbReference type="PANTHER" id="PTHR43157:SF31">
    <property type="entry name" value="PHOSPHATIDYLINOSITOL-GLYCAN BIOSYNTHESIS CLASS F PROTEIN"/>
    <property type="match status" value="1"/>
</dbReference>
<name>A0A0C9T5C0_PLICR</name>
<dbReference type="InterPro" id="IPR002347">
    <property type="entry name" value="SDR_fam"/>
</dbReference>
<keyword evidence="4" id="KW-1185">Reference proteome</keyword>
<dbReference type="Proteomes" id="UP000053263">
    <property type="component" value="Unassembled WGS sequence"/>
</dbReference>
<proteinExistence type="predicted"/>
<dbReference type="AlphaFoldDB" id="A0A0C9T5C0"/>
<organism evidence="3 4">
    <name type="scientific">Plicaturopsis crispa FD-325 SS-3</name>
    <dbReference type="NCBI Taxonomy" id="944288"/>
    <lineage>
        <taxon>Eukaryota</taxon>
        <taxon>Fungi</taxon>
        <taxon>Dikarya</taxon>
        <taxon>Basidiomycota</taxon>
        <taxon>Agaricomycotina</taxon>
        <taxon>Agaricomycetes</taxon>
        <taxon>Agaricomycetidae</taxon>
        <taxon>Amylocorticiales</taxon>
        <taxon>Amylocorticiaceae</taxon>
        <taxon>Plicatura</taxon>
        <taxon>Plicaturopsis crispa</taxon>
    </lineage>
</organism>
<dbReference type="OrthoDB" id="191139at2759"/>
<evidence type="ECO:0008006" key="5">
    <source>
        <dbReference type="Google" id="ProtNLM"/>
    </source>
</evidence>
<evidence type="ECO:0000256" key="2">
    <source>
        <dbReference type="SAM" id="MobiDB-lite"/>
    </source>
</evidence>
<dbReference type="Gene3D" id="3.40.50.720">
    <property type="entry name" value="NAD(P)-binding Rossmann-like Domain"/>
    <property type="match status" value="1"/>
</dbReference>
<dbReference type="EMBL" id="KN832570">
    <property type="protein sequence ID" value="KII84549.1"/>
    <property type="molecule type" value="Genomic_DNA"/>
</dbReference>
<evidence type="ECO:0000256" key="1">
    <source>
        <dbReference type="ARBA" id="ARBA00023002"/>
    </source>
</evidence>
<dbReference type="InterPro" id="IPR036291">
    <property type="entry name" value="NAD(P)-bd_dom_sf"/>
</dbReference>
<feature type="region of interest" description="Disordered" evidence="2">
    <location>
        <begin position="311"/>
        <end position="331"/>
    </location>
</feature>
<gene>
    <name evidence="3" type="ORF">PLICRDRAFT_117712</name>
</gene>